<dbReference type="Proteomes" id="UP000094526">
    <property type="component" value="Unassembled WGS sequence"/>
</dbReference>
<sequence>MRSQSSVHLTTPPGMPNYKKGGWVRKLRPGKHLLEAWILSAVIVSISNVLAQFIDASREEDPFTFDLPRLLRFLCLDLITAPLNYKWQELLENTFPRHQHPQVSGEYESIPLEDRDEEKGSQADGMEGDDARAGESSAGPRRRRRNKTPQRLPKKNWKNIWTKWFIDCMTLGALFNTVGFLIIMGFLNGQPQNILANLRTRTMGIILNGYKIWPFANIVAQAFIPFERRIIFFATVALVWNIYLGLVAATL</sequence>
<organism evidence="8 9">
    <name type="scientific">Cladophialophora carrionii</name>
    <dbReference type="NCBI Taxonomy" id="86049"/>
    <lineage>
        <taxon>Eukaryota</taxon>
        <taxon>Fungi</taxon>
        <taxon>Dikarya</taxon>
        <taxon>Ascomycota</taxon>
        <taxon>Pezizomycotina</taxon>
        <taxon>Eurotiomycetes</taxon>
        <taxon>Chaetothyriomycetidae</taxon>
        <taxon>Chaetothyriales</taxon>
        <taxon>Herpotrichiellaceae</taxon>
        <taxon>Cladophialophora</taxon>
    </lineage>
</organism>
<dbReference type="EMBL" id="LGRB01000009">
    <property type="protein sequence ID" value="OCT52134.1"/>
    <property type="molecule type" value="Genomic_DNA"/>
</dbReference>
<feature type="compositionally biased region" description="Basic residues" evidence="7">
    <location>
        <begin position="140"/>
        <end position="151"/>
    </location>
</feature>
<gene>
    <name evidence="8" type="ORF">CLCR_11379</name>
</gene>
<evidence type="ECO:0000256" key="3">
    <source>
        <dbReference type="ARBA" id="ARBA00022692"/>
    </source>
</evidence>
<feature type="transmembrane region" description="Helical" evidence="6">
    <location>
        <begin position="205"/>
        <end position="224"/>
    </location>
</feature>
<evidence type="ECO:0000313" key="9">
    <source>
        <dbReference type="Proteomes" id="UP000094526"/>
    </source>
</evidence>
<name>A0A1C1CUG0_9EURO</name>
<dbReference type="PANTHER" id="PTHR11266">
    <property type="entry name" value="PEROXISOMAL MEMBRANE PROTEIN 2, PXMP2 MPV17"/>
    <property type="match status" value="1"/>
</dbReference>
<dbReference type="VEuPathDB" id="FungiDB:G647_06013"/>
<dbReference type="VEuPathDB" id="FungiDB:CLCR_11379"/>
<evidence type="ECO:0000256" key="1">
    <source>
        <dbReference type="ARBA" id="ARBA00004141"/>
    </source>
</evidence>
<feature type="transmembrane region" description="Helical" evidence="6">
    <location>
        <begin position="164"/>
        <end position="184"/>
    </location>
</feature>
<keyword evidence="3 6" id="KW-0812">Transmembrane</keyword>
<evidence type="ECO:0000313" key="8">
    <source>
        <dbReference type="EMBL" id="OCT52134.1"/>
    </source>
</evidence>
<protein>
    <submittedName>
        <fullName evidence="8">Mpv17</fullName>
    </submittedName>
</protein>
<dbReference type="OrthoDB" id="10267969at2759"/>
<keyword evidence="9" id="KW-1185">Reference proteome</keyword>
<accession>A0A1C1CUG0</accession>
<dbReference type="PANTHER" id="PTHR11266:SF80">
    <property type="entry name" value="PEROXISOMAL MEMBRANE PROTEIN 2"/>
    <property type="match status" value="1"/>
</dbReference>
<dbReference type="Pfam" id="PF04117">
    <property type="entry name" value="Mpv17_PMP22"/>
    <property type="match status" value="1"/>
</dbReference>
<evidence type="ECO:0000256" key="4">
    <source>
        <dbReference type="ARBA" id="ARBA00022989"/>
    </source>
</evidence>
<dbReference type="eggNOG" id="ENOG502SQ0T">
    <property type="taxonomic scope" value="Eukaryota"/>
</dbReference>
<feature type="transmembrane region" description="Helical" evidence="6">
    <location>
        <begin position="230"/>
        <end position="249"/>
    </location>
</feature>
<evidence type="ECO:0000256" key="6">
    <source>
        <dbReference type="RuleBase" id="RU363053"/>
    </source>
</evidence>
<evidence type="ECO:0000256" key="2">
    <source>
        <dbReference type="ARBA" id="ARBA00006824"/>
    </source>
</evidence>
<reference evidence="9" key="1">
    <citation type="submission" date="2015-07" db="EMBL/GenBank/DDBJ databases">
        <authorList>
            <person name="Teixeira M.M."/>
            <person name="Souza R.C."/>
            <person name="Almeida L.G."/>
            <person name="Vicente V.A."/>
            <person name="de Hoog S."/>
            <person name="Bocca A.L."/>
            <person name="de Almeida S.R."/>
            <person name="Vasconcelos A.T."/>
            <person name="Felipe M.S."/>
        </authorList>
    </citation>
    <scope>NUCLEOTIDE SEQUENCE [LARGE SCALE GENOMIC DNA]</scope>
    <source>
        <strain evidence="9">KSF</strain>
    </source>
</reference>
<comment type="subcellular location">
    <subcellularLocation>
        <location evidence="1">Membrane</location>
        <topology evidence="1">Multi-pass membrane protein</topology>
    </subcellularLocation>
</comment>
<evidence type="ECO:0000256" key="5">
    <source>
        <dbReference type="ARBA" id="ARBA00023136"/>
    </source>
</evidence>
<dbReference type="GO" id="GO:0005778">
    <property type="term" value="C:peroxisomal membrane"/>
    <property type="evidence" value="ECO:0007669"/>
    <property type="project" value="TreeGrafter"/>
</dbReference>
<feature type="region of interest" description="Disordered" evidence="7">
    <location>
        <begin position="100"/>
        <end position="151"/>
    </location>
</feature>
<proteinExistence type="inferred from homology"/>
<dbReference type="AlphaFoldDB" id="A0A1C1CUG0"/>
<dbReference type="STRING" id="86049.A0A1C1CUG0"/>
<keyword evidence="4 6" id="KW-1133">Transmembrane helix</keyword>
<keyword evidence="5 6" id="KW-0472">Membrane</keyword>
<dbReference type="InterPro" id="IPR007248">
    <property type="entry name" value="Mpv17_PMP22"/>
</dbReference>
<comment type="similarity">
    <text evidence="2 6">Belongs to the peroxisomal membrane protein PXMP2/4 family.</text>
</comment>
<evidence type="ECO:0000256" key="7">
    <source>
        <dbReference type="SAM" id="MobiDB-lite"/>
    </source>
</evidence>
<comment type="caution">
    <text evidence="8">The sequence shown here is derived from an EMBL/GenBank/DDBJ whole genome shotgun (WGS) entry which is preliminary data.</text>
</comment>